<sequence>MPERKNPATLARSADSEWENEGGSVAGAVHDALPEGITAEKTVRYRVGSYTYARLEDAKAQLARQSTPFTASIG</sequence>
<comment type="caution">
    <text evidence="1">The sequence shown here is derived from an EMBL/GenBank/DDBJ whole genome shotgun (WGS) entry which is preliminary data.</text>
</comment>
<evidence type="ECO:0000313" key="1">
    <source>
        <dbReference type="EMBL" id="KLE31878.1"/>
    </source>
</evidence>
<protein>
    <submittedName>
        <fullName evidence="1">Uncharacterized protein</fullName>
    </submittedName>
</protein>
<dbReference type="RefSeq" id="WP_071961175.1">
    <property type="nucleotide sequence ID" value="NZ_CP018097.1"/>
</dbReference>
<name>A0A0G9MRD3_9SPHN</name>
<dbReference type="EMBL" id="LBHC01000002">
    <property type="protein sequence ID" value="KLE31878.1"/>
    <property type="molecule type" value="Genomic_DNA"/>
</dbReference>
<reference evidence="1 2" key="1">
    <citation type="submission" date="2015-04" db="EMBL/GenBank/DDBJ databases">
        <title>The draft genome sequence of Erythrobacr gangjinensis K7-2.</title>
        <authorList>
            <person name="Zhuang L."/>
            <person name="Liu Y."/>
            <person name="Shao Z."/>
        </authorList>
    </citation>
    <scope>NUCLEOTIDE SEQUENCE [LARGE SCALE GENOMIC DNA]</scope>
    <source>
        <strain evidence="1 2">K7-2</strain>
    </source>
</reference>
<evidence type="ECO:0000313" key="2">
    <source>
        <dbReference type="Proteomes" id="UP000053070"/>
    </source>
</evidence>
<dbReference type="PATRIC" id="fig|502682.8.peg.2134"/>
<organism evidence="1 2">
    <name type="scientific">Aurantiacibacter gangjinensis</name>
    <dbReference type="NCBI Taxonomy" id="502682"/>
    <lineage>
        <taxon>Bacteria</taxon>
        <taxon>Pseudomonadati</taxon>
        <taxon>Pseudomonadota</taxon>
        <taxon>Alphaproteobacteria</taxon>
        <taxon>Sphingomonadales</taxon>
        <taxon>Erythrobacteraceae</taxon>
        <taxon>Aurantiacibacter</taxon>
    </lineage>
</organism>
<dbReference type="AlphaFoldDB" id="A0A0G9MRD3"/>
<proteinExistence type="predicted"/>
<dbReference type="OrthoDB" id="7410992at2"/>
<accession>A0A0G9MRD3</accession>
<dbReference type="KEGG" id="egn:BMF35_a1097"/>
<dbReference type="STRING" id="502682.BMF35_a1097"/>
<keyword evidence="2" id="KW-1185">Reference proteome</keyword>
<dbReference type="Proteomes" id="UP000053070">
    <property type="component" value="Unassembled WGS sequence"/>
</dbReference>
<gene>
    <name evidence="1" type="ORF">AAW01_10455</name>
</gene>